<keyword evidence="8" id="KW-0520">NAD</keyword>
<keyword evidence="6" id="KW-0028">Amino-acid biosynthesis</keyword>
<dbReference type="CDD" id="cd12188">
    <property type="entry name" value="SDH"/>
    <property type="match status" value="1"/>
</dbReference>
<accession>A0ABS4PYF6</accession>
<evidence type="ECO:0000259" key="12">
    <source>
        <dbReference type="SMART" id="SM01002"/>
    </source>
</evidence>
<evidence type="ECO:0000259" key="13">
    <source>
        <dbReference type="SMART" id="SM01003"/>
    </source>
</evidence>
<dbReference type="Proteomes" id="UP000741013">
    <property type="component" value="Unassembled WGS sequence"/>
</dbReference>
<organism evidence="14 15">
    <name type="scientific">Amycolatopsis magusensis</name>
    <dbReference type="NCBI Taxonomy" id="882444"/>
    <lineage>
        <taxon>Bacteria</taxon>
        <taxon>Bacillati</taxon>
        <taxon>Actinomycetota</taxon>
        <taxon>Actinomycetes</taxon>
        <taxon>Pseudonocardiales</taxon>
        <taxon>Pseudonocardiaceae</taxon>
        <taxon>Amycolatopsis</taxon>
    </lineage>
</organism>
<evidence type="ECO:0000256" key="1">
    <source>
        <dbReference type="ARBA" id="ARBA00004884"/>
    </source>
</evidence>
<comment type="subunit">
    <text evidence="3">Monomer.</text>
</comment>
<evidence type="ECO:0000256" key="10">
    <source>
        <dbReference type="ARBA" id="ARBA00033228"/>
    </source>
</evidence>
<feature type="domain" description="Alanine dehydrogenase/pyridine nucleotide transhydrogenase NAD(H)-binding" evidence="12">
    <location>
        <begin position="166"/>
        <end position="291"/>
    </location>
</feature>
<gene>
    <name evidence="14" type="ORF">JOM49_005874</name>
</gene>
<dbReference type="SMART" id="SM01002">
    <property type="entry name" value="AlaDh_PNT_C"/>
    <property type="match status" value="1"/>
</dbReference>
<evidence type="ECO:0000256" key="5">
    <source>
        <dbReference type="ARBA" id="ARBA00021221"/>
    </source>
</evidence>
<keyword evidence="15" id="KW-1185">Reference proteome</keyword>
<evidence type="ECO:0000256" key="4">
    <source>
        <dbReference type="ARBA" id="ARBA00012847"/>
    </source>
</evidence>
<proteinExistence type="inferred from homology"/>
<comment type="pathway">
    <text evidence="1">Amino-acid biosynthesis; L-lysine biosynthesis via AAA pathway; L-lysine from L-alpha-aminoadipate (fungal route): step 3/3.</text>
</comment>
<dbReference type="PIRSF" id="PIRSF018250">
    <property type="entry name" value="Saccharopine_DH_Lys"/>
    <property type="match status" value="1"/>
</dbReference>
<evidence type="ECO:0000256" key="3">
    <source>
        <dbReference type="ARBA" id="ARBA00011245"/>
    </source>
</evidence>
<dbReference type="InterPro" id="IPR027281">
    <property type="entry name" value="Lys1"/>
</dbReference>
<keyword evidence="7 14" id="KW-0560">Oxidoreductase</keyword>
<dbReference type="RefSeq" id="WP_209667376.1">
    <property type="nucleotide sequence ID" value="NZ_JAGGMS010000001.1"/>
</dbReference>
<evidence type="ECO:0000256" key="7">
    <source>
        <dbReference type="ARBA" id="ARBA00023002"/>
    </source>
</evidence>
<dbReference type="PANTHER" id="PTHR11133:SF23">
    <property type="entry name" value="SACCHAROPINE DEHYDROGENASE [NAD(+), L-LYSINE-FORMING]"/>
    <property type="match status" value="1"/>
</dbReference>
<dbReference type="Pfam" id="PF05222">
    <property type="entry name" value="AlaDh_PNT_N"/>
    <property type="match status" value="1"/>
</dbReference>
<dbReference type="InterPro" id="IPR051168">
    <property type="entry name" value="AASS"/>
</dbReference>
<comment type="catalytic activity">
    <reaction evidence="11">
        <text>L-saccharopine + NAD(+) + H2O = L-lysine + 2-oxoglutarate + NADH + H(+)</text>
        <dbReference type="Rhea" id="RHEA:12440"/>
        <dbReference type="ChEBI" id="CHEBI:15377"/>
        <dbReference type="ChEBI" id="CHEBI:15378"/>
        <dbReference type="ChEBI" id="CHEBI:16810"/>
        <dbReference type="ChEBI" id="CHEBI:32551"/>
        <dbReference type="ChEBI" id="CHEBI:57540"/>
        <dbReference type="ChEBI" id="CHEBI:57945"/>
        <dbReference type="ChEBI" id="CHEBI:57951"/>
        <dbReference type="EC" id="1.5.1.7"/>
    </reaction>
</comment>
<protein>
    <recommendedName>
        <fullName evidence="5">Saccharopine dehydrogenase [NAD(+), L-lysine-forming]</fullName>
        <ecNumber evidence="4">1.5.1.7</ecNumber>
    </recommendedName>
    <alternativeName>
        <fullName evidence="10">Lysine--2-oxoglutarate reductase</fullName>
    </alternativeName>
</protein>
<dbReference type="SMART" id="SM01003">
    <property type="entry name" value="AlaDh_PNT_N"/>
    <property type="match status" value="1"/>
</dbReference>
<comment type="caution">
    <text evidence="14">The sequence shown here is derived from an EMBL/GenBank/DDBJ whole genome shotgun (WGS) entry which is preliminary data.</text>
</comment>
<name>A0ABS4PYF6_9PSEU</name>
<dbReference type="EC" id="1.5.1.7" evidence="4"/>
<dbReference type="GO" id="GO:0004754">
    <property type="term" value="F:saccharopine dehydrogenase (NAD+, L-lysine-forming) activity"/>
    <property type="evidence" value="ECO:0007669"/>
    <property type="project" value="UniProtKB-EC"/>
</dbReference>
<dbReference type="PANTHER" id="PTHR11133">
    <property type="entry name" value="SACCHAROPINE DEHYDROGENASE"/>
    <property type="match status" value="1"/>
</dbReference>
<evidence type="ECO:0000256" key="6">
    <source>
        <dbReference type="ARBA" id="ARBA00022605"/>
    </source>
</evidence>
<dbReference type="SUPFAM" id="SSF52283">
    <property type="entry name" value="Formate/glycerate dehydrogenase catalytic domain-like"/>
    <property type="match status" value="1"/>
</dbReference>
<dbReference type="Pfam" id="PF01262">
    <property type="entry name" value="AlaDh_PNT_C"/>
    <property type="match status" value="1"/>
</dbReference>
<evidence type="ECO:0000256" key="11">
    <source>
        <dbReference type="ARBA" id="ARBA00047860"/>
    </source>
</evidence>
<evidence type="ECO:0000256" key="2">
    <source>
        <dbReference type="ARBA" id="ARBA00005689"/>
    </source>
</evidence>
<feature type="domain" description="Alanine dehydrogenase/pyridine nucleotide transhydrogenase N-terminal" evidence="13">
    <location>
        <begin position="7"/>
        <end position="141"/>
    </location>
</feature>
<dbReference type="InterPro" id="IPR007698">
    <property type="entry name" value="AlaDH/PNT_NAD(H)-bd"/>
</dbReference>
<dbReference type="InterPro" id="IPR007886">
    <property type="entry name" value="AlaDH/PNT_N"/>
</dbReference>
<reference evidence="14 15" key="1">
    <citation type="submission" date="2021-03" db="EMBL/GenBank/DDBJ databases">
        <title>Sequencing the genomes of 1000 actinobacteria strains.</title>
        <authorList>
            <person name="Klenk H.-P."/>
        </authorList>
    </citation>
    <scope>NUCLEOTIDE SEQUENCE [LARGE SCALE GENOMIC DNA]</scope>
    <source>
        <strain evidence="14 15">DSM 45510</strain>
    </source>
</reference>
<sequence>MKAPYLVLRHETRPTERRAPLTPATAADLIRQGLTVTVERSPQRVFPDEEYAAAGCTLVPAGSWPDAPDDAYVLGLKELPRHPDALRHRHIYFGHAYKGQPGAADLLRRFTQGGGALLDLESLVDEHGRRVAAFGYWAGYTGAALAVLRHGGELTDPLTPTTREALEAALKADRKPLRALVIGALGRCGGGAVDALTAAGAEVTRWDVAETANLDVRALLDHDILVNAVLATGPIEPFLTPAALRGPHRLSVVADVTCDVGSPFHALPIYHETTTWQRPARRVDGGLDVIAIDNLPSLLPREATADFAADLAPHLALLGDGAIWRRCLTAFTTAADRHGPHWKGSNA</sequence>
<evidence type="ECO:0000256" key="9">
    <source>
        <dbReference type="ARBA" id="ARBA00023157"/>
    </source>
</evidence>
<dbReference type="EMBL" id="JAGGMS010000001">
    <property type="protein sequence ID" value="MBP2184348.1"/>
    <property type="molecule type" value="Genomic_DNA"/>
</dbReference>
<dbReference type="Gene3D" id="3.40.50.720">
    <property type="entry name" value="NAD(P)-binding Rossmann-like Domain"/>
    <property type="match status" value="2"/>
</dbReference>
<evidence type="ECO:0000313" key="15">
    <source>
        <dbReference type="Proteomes" id="UP000741013"/>
    </source>
</evidence>
<comment type="similarity">
    <text evidence="2">Belongs to the AlaDH/PNT family.</text>
</comment>
<evidence type="ECO:0000313" key="14">
    <source>
        <dbReference type="EMBL" id="MBP2184348.1"/>
    </source>
</evidence>
<keyword evidence="9" id="KW-1015">Disulfide bond</keyword>
<dbReference type="SUPFAM" id="SSF51735">
    <property type="entry name" value="NAD(P)-binding Rossmann-fold domains"/>
    <property type="match status" value="1"/>
</dbReference>
<evidence type="ECO:0000256" key="8">
    <source>
        <dbReference type="ARBA" id="ARBA00023027"/>
    </source>
</evidence>
<dbReference type="InterPro" id="IPR036291">
    <property type="entry name" value="NAD(P)-bd_dom_sf"/>
</dbReference>